<dbReference type="GO" id="GO:0030170">
    <property type="term" value="F:pyridoxal phosphate binding"/>
    <property type="evidence" value="ECO:0007669"/>
    <property type="project" value="InterPro"/>
</dbReference>
<dbReference type="InterPro" id="IPR050596">
    <property type="entry name" value="AspAT/PAT-like"/>
</dbReference>
<dbReference type="AlphaFoldDB" id="A0A2A6RG82"/>
<dbReference type="Proteomes" id="UP000220527">
    <property type="component" value="Unassembled WGS sequence"/>
</dbReference>
<dbReference type="OrthoDB" id="9813612at2"/>
<dbReference type="Pfam" id="PF00155">
    <property type="entry name" value="Aminotran_1_2"/>
    <property type="match status" value="1"/>
</dbReference>
<dbReference type="CDD" id="cd00609">
    <property type="entry name" value="AAT_like"/>
    <property type="match status" value="1"/>
</dbReference>
<keyword evidence="5" id="KW-0663">Pyridoxal phosphate</keyword>
<evidence type="ECO:0000259" key="7">
    <source>
        <dbReference type="Pfam" id="PF00155"/>
    </source>
</evidence>
<protein>
    <recommendedName>
        <fullName evidence="6">Aminotransferase</fullName>
        <ecNumber evidence="6">2.6.1.-</ecNumber>
    </recommendedName>
</protein>
<dbReference type="PANTHER" id="PTHR46383:SF3">
    <property type="entry name" value="ASPARTATE AMINOTRANSFERASE-RELATED"/>
    <property type="match status" value="1"/>
</dbReference>
<dbReference type="FunFam" id="3.40.640.10:FF:000033">
    <property type="entry name" value="Aspartate aminotransferase"/>
    <property type="match status" value="1"/>
</dbReference>
<organism evidence="8 9">
    <name type="scientific">Candidatus Viridilinea mediisalina</name>
    <dbReference type="NCBI Taxonomy" id="2024553"/>
    <lineage>
        <taxon>Bacteria</taxon>
        <taxon>Bacillati</taxon>
        <taxon>Chloroflexota</taxon>
        <taxon>Chloroflexia</taxon>
        <taxon>Chloroflexales</taxon>
        <taxon>Chloroflexineae</taxon>
        <taxon>Oscillochloridaceae</taxon>
        <taxon>Candidatus Viridilinea</taxon>
    </lineage>
</organism>
<feature type="domain" description="Aminotransferase class I/classII large" evidence="7">
    <location>
        <begin position="30"/>
        <end position="378"/>
    </location>
</feature>
<evidence type="ECO:0000256" key="6">
    <source>
        <dbReference type="RuleBase" id="RU000481"/>
    </source>
</evidence>
<keyword evidence="3 6" id="KW-0032">Aminotransferase</keyword>
<evidence type="ECO:0000256" key="4">
    <source>
        <dbReference type="ARBA" id="ARBA00022679"/>
    </source>
</evidence>
<dbReference type="EC" id="2.6.1.-" evidence="6"/>
<dbReference type="SUPFAM" id="SSF53383">
    <property type="entry name" value="PLP-dependent transferases"/>
    <property type="match status" value="1"/>
</dbReference>
<name>A0A2A6RG82_9CHLR</name>
<reference evidence="9" key="1">
    <citation type="submission" date="2017-08" db="EMBL/GenBank/DDBJ databases">
        <authorList>
            <person name="Grouzdev D.S."/>
            <person name="Gaisin V.A."/>
            <person name="Rysina M.S."/>
            <person name="Gorlenko V.M."/>
        </authorList>
    </citation>
    <scope>NUCLEOTIDE SEQUENCE [LARGE SCALE GENOMIC DNA]</scope>
    <source>
        <strain evidence="9">Kir15-3F</strain>
    </source>
</reference>
<dbReference type="InterPro" id="IPR015421">
    <property type="entry name" value="PyrdxlP-dep_Trfase_major"/>
</dbReference>
<dbReference type="EMBL" id="NQWI01000089">
    <property type="protein sequence ID" value="PDW02077.1"/>
    <property type="molecule type" value="Genomic_DNA"/>
</dbReference>
<evidence type="ECO:0000256" key="2">
    <source>
        <dbReference type="ARBA" id="ARBA00007441"/>
    </source>
</evidence>
<keyword evidence="4 6" id="KW-0808">Transferase</keyword>
<dbReference type="InterPro" id="IPR015424">
    <property type="entry name" value="PyrdxlP-dep_Trfase"/>
</dbReference>
<dbReference type="Gene3D" id="3.40.640.10">
    <property type="entry name" value="Type I PLP-dependent aspartate aminotransferase-like (Major domain)"/>
    <property type="match status" value="1"/>
</dbReference>
<dbReference type="InterPro" id="IPR004838">
    <property type="entry name" value="NHTrfase_class1_PyrdxlP-BS"/>
</dbReference>
<comment type="caution">
    <text evidence="8">The sequence shown here is derived from an EMBL/GenBank/DDBJ whole genome shotgun (WGS) entry which is preliminary data.</text>
</comment>
<evidence type="ECO:0000256" key="5">
    <source>
        <dbReference type="ARBA" id="ARBA00022898"/>
    </source>
</evidence>
<proteinExistence type="inferred from homology"/>
<accession>A0A2A6RG82</accession>
<dbReference type="Gene3D" id="3.90.1150.10">
    <property type="entry name" value="Aspartate Aminotransferase, domain 1"/>
    <property type="match status" value="1"/>
</dbReference>
<evidence type="ECO:0000313" key="9">
    <source>
        <dbReference type="Proteomes" id="UP000220527"/>
    </source>
</evidence>
<evidence type="ECO:0000256" key="3">
    <source>
        <dbReference type="ARBA" id="ARBA00022576"/>
    </source>
</evidence>
<dbReference type="RefSeq" id="WP_097645071.1">
    <property type="nucleotide sequence ID" value="NZ_NQWI01000089.1"/>
</dbReference>
<dbReference type="PROSITE" id="PS00105">
    <property type="entry name" value="AA_TRANSFER_CLASS_1"/>
    <property type="match status" value="1"/>
</dbReference>
<keyword evidence="9" id="KW-1185">Reference proteome</keyword>
<dbReference type="GO" id="GO:0006520">
    <property type="term" value="P:amino acid metabolic process"/>
    <property type="evidence" value="ECO:0007669"/>
    <property type="project" value="InterPro"/>
</dbReference>
<evidence type="ECO:0000256" key="1">
    <source>
        <dbReference type="ARBA" id="ARBA00001933"/>
    </source>
</evidence>
<dbReference type="InterPro" id="IPR004839">
    <property type="entry name" value="Aminotransferase_I/II_large"/>
</dbReference>
<gene>
    <name evidence="8" type="ORF">CJ255_15830</name>
</gene>
<sequence>MAPERISRRVRSIPPSGIRRFFDIAATMPNVISLGVGEPDFITPPEIRSVGQRSIDLTTAYTSNAGMLELRVAVANHLRRHYGLEYDPEEELLITVGVSEGMLSTALALLNPSDEVLIPEPCFVAYPACVQFADARPVYVPTRVEDQFQVTGAALESMVTSRTRAMLIGYPNNPTGAVQTPELMQEVAAVAERHDLIVISDEIYDRLVYGMSHTCFATLPGMKSRTVLLGGFSKSYAMTGWRLGWMAAPPDIAEAVRKVHQYAIMSAPTMSQHAALAALEHGEASVQAMVAEYDRRRQVIVHGFNSIGLPTFEPKGAFYAFPYVGHLGFTSDQFCDQLLKEEQVAVIPGDAFGPSGAGYVRACYATAMDKIEEALERVERFVRKIA</sequence>
<dbReference type="PANTHER" id="PTHR46383">
    <property type="entry name" value="ASPARTATE AMINOTRANSFERASE"/>
    <property type="match status" value="1"/>
</dbReference>
<dbReference type="GO" id="GO:0008483">
    <property type="term" value="F:transaminase activity"/>
    <property type="evidence" value="ECO:0007669"/>
    <property type="project" value="UniProtKB-KW"/>
</dbReference>
<comment type="cofactor">
    <cofactor evidence="1 6">
        <name>pyridoxal 5'-phosphate</name>
        <dbReference type="ChEBI" id="CHEBI:597326"/>
    </cofactor>
</comment>
<evidence type="ECO:0000313" key="8">
    <source>
        <dbReference type="EMBL" id="PDW02077.1"/>
    </source>
</evidence>
<comment type="similarity">
    <text evidence="2 6">Belongs to the class-I pyridoxal-phosphate-dependent aminotransferase family.</text>
</comment>
<dbReference type="InterPro" id="IPR015422">
    <property type="entry name" value="PyrdxlP-dep_Trfase_small"/>
</dbReference>